<name>A0AAE0G484_9CHLO</name>
<proteinExistence type="predicted"/>
<evidence type="ECO:0000313" key="3">
    <source>
        <dbReference type="Proteomes" id="UP001190700"/>
    </source>
</evidence>
<dbReference type="AlphaFoldDB" id="A0AAE0G484"/>
<feature type="compositionally biased region" description="Low complexity" evidence="1">
    <location>
        <begin position="119"/>
        <end position="134"/>
    </location>
</feature>
<evidence type="ECO:0000256" key="1">
    <source>
        <dbReference type="SAM" id="MobiDB-lite"/>
    </source>
</evidence>
<feature type="region of interest" description="Disordered" evidence="1">
    <location>
        <begin position="261"/>
        <end position="288"/>
    </location>
</feature>
<feature type="region of interest" description="Disordered" evidence="1">
    <location>
        <begin position="97"/>
        <end position="135"/>
    </location>
</feature>
<protein>
    <submittedName>
        <fullName evidence="2">Uncharacterized protein</fullName>
    </submittedName>
</protein>
<accession>A0AAE0G484</accession>
<organism evidence="2 3">
    <name type="scientific">Cymbomonas tetramitiformis</name>
    <dbReference type="NCBI Taxonomy" id="36881"/>
    <lineage>
        <taxon>Eukaryota</taxon>
        <taxon>Viridiplantae</taxon>
        <taxon>Chlorophyta</taxon>
        <taxon>Pyramimonadophyceae</taxon>
        <taxon>Pyramimonadales</taxon>
        <taxon>Pyramimonadaceae</taxon>
        <taxon>Cymbomonas</taxon>
    </lineage>
</organism>
<sequence>MLDKTFYQPVVSRLLLHDQRAAHDLYTIHQWVRECYTAHVKAGTVTTSAHRYSHVDGTSWSATSTPPTTPTPPVSRTILRTMVLDLKRQLATLTDPDEYPPAPCGFTPRAGKTDRRMKTSMPSTTTTPRNSTPSAWLLAGGKPDIVADISACSFCEEDGECMISAIDEYTDMARQIGTGVLNVNTFTADVPVVSEAVKHSPAASVGSVEDWTGPPDTHPVMPPPVTRSFADYFIASTGFTVEAPDEPPAHMNMLSAIEPPESATGYATSNSDDEGYAPEQPPASQPPTRAYIFQNSLRPAVANLSGPVSTSPTSLEICQRLEFFFSNFKY</sequence>
<keyword evidence="3" id="KW-1185">Reference proteome</keyword>
<dbReference type="EMBL" id="LGRX02009906">
    <property type="protein sequence ID" value="KAK3271254.1"/>
    <property type="molecule type" value="Genomic_DNA"/>
</dbReference>
<evidence type="ECO:0000313" key="2">
    <source>
        <dbReference type="EMBL" id="KAK3271254.1"/>
    </source>
</evidence>
<dbReference type="Proteomes" id="UP001190700">
    <property type="component" value="Unassembled WGS sequence"/>
</dbReference>
<comment type="caution">
    <text evidence="2">The sequence shown here is derived from an EMBL/GenBank/DDBJ whole genome shotgun (WGS) entry which is preliminary data.</text>
</comment>
<reference evidence="2 3" key="1">
    <citation type="journal article" date="2015" name="Genome Biol. Evol.">
        <title>Comparative Genomics of a Bacterivorous Green Alga Reveals Evolutionary Causalities and Consequences of Phago-Mixotrophic Mode of Nutrition.</title>
        <authorList>
            <person name="Burns J.A."/>
            <person name="Paasch A."/>
            <person name="Narechania A."/>
            <person name="Kim E."/>
        </authorList>
    </citation>
    <scope>NUCLEOTIDE SEQUENCE [LARGE SCALE GENOMIC DNA]</scope>
    <source>
        <strain evidence="2 3">PLY_AMNH</strain>
    </source>
</reference>
<gene>
    <name evidence="2" type="ORF">CYMTET_20386</name>
</gene>